<evidence type="ECO:0000313" key="12">
    <source>
        <dbReference type="Proteomes" id="UP000266723"/>
    </source>
</evidence>
<evidence type="ECO:0000313" key="11">
    <source>
        <dbReference type="EMBL" id="KAF3593074.1"/>
    </source>
</evidence>
<dbReference type="PANTHER" id="PTHR11017:SF502">
    <property type="entry name" value="ADP-RIBOSYL CYCLASE_CYCLIC ADP-RIBOSE HYDROLASE"/>
    <property type="match status" value="1"/>
</dbReference>
<feature type="region of interest" description="Disordered" evidence="7">
    <location>
        <begin position="1"/>
        <end position="101"/>
    </location>
</feature>
<dbReference type="EC" id="3.2.2.6" evidence="1"/>
<feature type="compositionally biased region" description="Basic and acidic residues" evidence="7">
    <location>
        <begin position="1"/>
        <end position="16"/>
    </location>
</feature>
<dbReference type="Pfam" id="PF20160">
    <property type="entry name" value="C-JID"/>
    <property type="match status" value="1"/>
</dbReference>
<dbReference type="InterPro" id="IPR027417">
    <property type="entry name" value="P-loop_NTPase"/>
</dbReference>
<gene>
    <name evidence="11" type="ORF">DY000_02026914</name>
</gene>
<evidence type="ECO:0000256" key="1">
    <source>
        <dbReference type="ARBA" id="ARBA00011982"/>
    </source>
</evidence>
<comment type="catalytic activity">
    <reaction evidence="6">
        <text>NAD(+) + H2O = ADP-D-ribose + nicotinamide + H(+)</text>
        <dbReference type="Rhea" id="RHEA:16301"/>
        <dbReference type="ChEBI" id="CHEBI:15377"/>
        <dbReference type="ChEBI" id="CHEBI:15378"/>
        <dbReference type="ChEBI" id="CHEBI:17154"/>
        <dbReference type="ChEBI" id="CHEBI:57540"/>
        <dbReference type="ChEBI" id="CHEBI:57967"/>
        <dbReference type="EC" id="3.2.2.6"/>
    </reaction>
    <physiologicalReaction direction="left-to-right" evidence="6">
        <dbReference type="Rhea" id="RHEA:16302"/>
    </physiologicalReaction>
</comment>
<evidence type="ECO:0000256" key="6">
    <source>
        <dbReference type="ARBA" id="ARBA00047304"/>
    </source>
</evidence>
<evidence type="ECO:0000259" key="10">
    <source>
        <dbReference type="Pfam" id="PF23282"/>
    </source>
</evidence>
<dbReference type="InterPro" id="IPR042197">
    <property type="entry name" value="Apaf_helical"/>
</dbReference>
<dbReference type="Gene3D" id="3.40.50.10140">
    <property type="entry name" value="Toll/interleukin-1 receptor homology (TIR) domain"/>
    <property type="match status" value="1"/>
</dbReference>
<keyword evidence="4" id="KW-0378">Hydrolase</keyword>
<dbReference type="SUPFAM" id="SSF52540">
    <property type="entry name" value="P-loop containing nucleoside triphosphate hydrolases"/>
    <property type="match status" value="1"/>
</dbReference>
<dbReference type="PROSITE" id="PS51450">
    <property type="entry name" value="LRR"/>
    <property type="match status" value="1"/>
</dbReference>
<sequence>MKEKAEASEKKKNADVKRRKGAAAKRRAAIKKKREAAKRSETTEKKRKRDSGLDGGSSSNPTKRTRNRVRETAASPPEHQGVHAPTPAAELPSQGDSEESFTSPVFYKVPASDVRYQTGKFGAPFERSEEVFQGSEHRVPAWKEALRASSDIAGYVLPERRSVGSLFRNIPLSTDILDVSFGEQEVELGVFIELRCIICLSLGLLAGSSLTEIRFTNWNLIHANPECDFVDKIAKETFKVLNKLSPSEFRGLPGIESRMMELEKLIDFEETSCVRIVGVLGMAGIGKTTVADCVYKQNYNRFDGYCFLANVQNESKLHGLDHLQRKLLRKLLDEENLDVGAPEGAHEAFKDRLRNKKLFIVLDDVANENQLRNLIGGAGQELYREGTRIVITTSNKKLLEKVVNETYVVPRLSGRESLELFCLSAFSSNLCATPELMDLSNKFVDYSKGHPLALKLLGSDLCQRDKSYWKLKWERLQRRPDGKIHDVLKVSYEELCEEEQSIFLDVACFFRSEKLDFVSRVLSTYHTDASTLISDLIDKCLITVLDNRLEMHDLLLTMGREVGYESSIKEAGNRSRLWNQEDICRVLKYKTGTAETRGIFLDMSNVDSMKLSADIFSRMWNLKFLKFYNSHCSKWCENDCRLRFPKGLDCFPDELVYLHWQGYPLEYLPSNFNPKKLVYLNLRYSNIMQLCEDEKNTGELRWVDLSYSKELMNLTGLLEARKLERLNLENCTSLTKCSAIRQMDSLVSLNLRDCINLKSLPKRINLKSLKVVILSGCSKLKKFPTISENIESLYLDGTAVKRVPESIESLQKLTVLNLKKCSRLMHLPTTLCKLKSLKELLLSGCSKLESFPDINEDMESLEILLMDDTAIKQTPRKMDMSNLKLFSFGGSKVHDLTCLELLPFSGCSRLSDMYLTDCNLYKLPDSFSCLSLLQTLCLSRNNIKNLPGSIKKLHHLKSLYLKHCQNLVSLPVLPSNLQYLDAHGCISLETVAKPMTLLVVAERNQSTFVFTDCYKLNRDAQESIVAHTQLKSQILGNGSIQLNHKGLVSEPLASVSFPGNDLPLWFRHQRMGSSMETHLPPHWCDDKFIGLSLCVVVSFKDYVDKTNRFSVICKCKFRNEDGDCISFTCNLGGWKEQCGSSSSREEEPRKLTSDHVFISYNNCFHAKKSHDLNRCCNTTASFKFFVTDGVAKRKLDGCEVVKCGMSLLYAPDENDCRLQGLQESSLEKAVSGKETETAVDEAVLSKRGRFCIPEELLNGKRIKKEISFADCDCSVLSYIEPAKPNLC</sequence>
<protein>
    <recommendedName>
        <fullName evidence="1">ADP-ribosyl cyclase/cyclic ADP-ribose hydrolase</fullName>
        <ecNumber evidence="1">3.2.2.6</ecNumber>
    </recommendedName>
</protein>
<reference evidence="11 12" key="1">
    <citation type="journal article" date="2020" name="BMC Genomics">
        <title>Intraspecific diversification of the crop wild relative Brassica cretica Lam. using demographic model selection.</title>
        <authorList>
            <person name="Kioukis A."/>
            <person name="Michalopoulou V.A."/>
            <person name="Briers L."/>
            <person name="Pirintsos S."/>
            <person name="Studholme D.J."/>
            <person name="Pavlidis P."/>
            <person name="Sarris P.F."/>
        </authorList>
    </citation>
    <scope>NUCLEOTIDE SEQUENCE [LARGE SCALE GENOMIC DNA]</scope>
    <source>
        <strain evidence="12">cv. PFS-1207/04</strain>
    </source>
</reference>
<dbReference type="Gene3D" id="3.80.10.10">
    <property type="entry name" value="Ribonuclease Inhibitor"/>
    <property type="match status" value="2"/>
</dbReference>
<dbReference type="InterPro" id="IPR044974">
    <property type="entry name" value="Disease_R_plants"/>
</dbReference>
<dbReference type="Proteomes" id="UP000266723">
    <property type="component" value="Unassembled WGS sequence"/>
</dbReference>
<feature type="domain" description="NB-ARC" evidence="8">
    <location>
        <begin position="265"/>
        <end position="430"/>
    </location>
</feature>
<keyword evidence="5" id="KW-0520">NAD</keyword>
<evidence type="ECO:0000259" key="9">
    <source>
        <dbReference type="Pfam" id="PF20160"/>
    </source>
</evidence>
<dbReference type="InterPro" id="IPR002182">
    <property type="entry name" value="NB-ARC"/>
</dbReference>
<evidence type="ECO:0000256" key="7">
    <source>
        <dbReference type="SAM" id="MobiDB-lite"/>
    </source>
</evidence>
<dbReference type="SUPFAM" id="SSF52058">
    <property type="entry name" value="L domain-like"/>
    <property type="match status" value="2"/>
</dbReference>
<dbReference type="SUPFAM" id="SSF46785">
    <property type="entry name" value="Winged helix' DNA-binding domain"/>
    <property type="match status" value="1"/>
</dbReference>
<proteinExistence type="predicted"/>
<feature type="domain" description="C-JID" evidence="9">
    <location>
        <begin position="1057"/>
        <end position="1212"/>
    </location>
</feature>
<feature type="compositionally biased region" description="Basic residues" evidence="7">
    <location>
        <begin position="17"/>
        <end position="36"/>
    </location>
</feature>
<dbReference type="Pfam" id="PF23282">
    <property type="entry name" value="WHD_ROQ1"/>
    <property type="match status" value="1"/>
</dbReference>
<dbReference type="InterPro" id="IPR036390">
    <property type="entry name" value="WH_DNA-bd_sf"/>
</dbReference>
<dbReference type="InterPro" id="IPR032675">
    <property type="entry name" value="LRR_dom_sf"/>
</dbReference>
<evidence type="ECO:0000256" key="2">
    <source>
        <dbReference type="ARBA" id="ARBA00022614"/>
    </source>
</evidence>
<keyword evidence="3" id="KW-0677">Repeat</keyword>
<dbReference type="Pfam" id="PF00931">
    <property type="entry name" value="NB-ARC"/>
    <property type="match status" value="1"/>
</dbReference>
<evidence type="ECO:0000256" key="3">
    <source>
        <dbReference type="ARBA" id="ARBA00022737"/>
    </source>
</evidence>
<dbReference type="Gene3D" id="3.40.50.300">
    <property type="entry name" value="P-loop containing nucleotide triphosphate hydrolases"/>
    <property type="match status" value="1"/>
</dbReference>
<evidence type="ECO:0000259" key="8">
    <source>
        <dbReference type="Pfam" id="PF00931"/>
    </source>
</evidence>
<dbReference type="InterPro" id="IPR035897">
    <property type="entry name" value="Toll_tir_struct_dom_sf"/>
</dbReference>
<name>A0ABQ7E7X3_BRACR</name>
<evidence type="ECO:0000256" key="5">
    <source>
        <dbReference type="ARBA" id="ARBA00023027"/>
    </source>
</evidence>
<comment type="caution">
    <text evidence="11">The sequence shown here is derived from an EMBL/GenBank/DDBJ whole genome shotgun (WGS) entry which is preliminary data.</text>
</comment>
<dbReference type="InterPro" id="IPR001611">
    <property type="entry name" value="Leu-rich_rpt"/>
</dbReference>
<dbReference type="EMBL" id="QGKV02000299">
    <property type="protein sequence ID" value="KAF3593074.1"/>
    <property type="molecule type" value="Genomic_DNA"/>
</dbReference>
<keyword evidence="2" id="KW-0433">Leucine-rich repeat</keyword>
<dbReference type="PANTHER" id="PTHR11017">
    <property type="entry name" value="LEUCINE-RICH REPEAT-CONTAINING PROTEIN"/>
    <property type="match status" value="1"/>
</dbReference>
<dbReference type="PRINTS" id="PR00364">
    <property type="entry name" value="DISEASERSIST"/>
</dbReference>
<dbReference type="InterPro" id="IPR045344">
    <property type="entry name" value="C-JID"/>
</dbReference>
<dbReference type="Gene3D" id="1.10.8.430">
    <property type="entry name" value="Helical domain of apoptotic protease-activating factors"/>
    <property type="match status" value="1"/>
</dbReference>
<feature type="domain" description="Disease resistance protein Roq1-like winged-helix" evidence="10">
    <location>
        <begin position="497"/>
        <end position="565"/>
    </location>
</feature>
<dbReference type="InterPro" id="IPR058192">
    <property type="entry name" value="WHD_ROQ1-like"/>
</dbReference>
<accession>A0ABQ7E7X3</accession>
<evidence type="ECO:0000256" key="4">
    <source>
        <dbReference type="ARBA" id="ARBA00022801"/>
    </source>
</evidence>
<keyword evidence="12" id="KW-1185">Reference proteome</keyword>
<dbReference type="Pfam" id="PF13855">
    <property type="entry name" value="LRR_8"/>
    <property type="match status" value="1"/>
</dbReference>
<organism evidence="11 12">
    <name type="scientific">Brassica cretica</name>
    <name type="common">Mustard</name>
    <dbReference type="NCBI Taxonomy" id="69181"/>
    <lineage>
        <taxon>Eukaryota</taxon>
        <taxon>Viridiplantae</taxon>
        <taxon>Streptophyta</taxon>
        <taxon>Embryophyta</taxon>
        <taxon>Tracheophyta</taxon>
        <taxon>Spermatophyta</taxon>
        <taxon>Magnoliopsida</taxon>
        <taxon>eudicotyledons</taxon>
        <taxon>Gunneridae</taxon>
        <taxon>Pentapetalae</taxon>
        <taxon>rosids</taxon>
        <taxon>malvids</taxon>
        <taxon>Brassicales</taxon>
        <taxon>Brassicaceae</taxon>
        <taxon>Brassiceae</taxon>
        <taxon>Brassica</taxon>
    </lineage>
</organism>